<protein>
    <submittedName>
        <fullName evidence="5 6">Suppressor APC domain-containing protein 2-like</fullName>
    </submittedName>
</protein>
<evidence type="ECO:0000313" key="4">
    <source>
        <dbReference type="Proteomes" id="UP001165740"/>
    </source>
</evidence>
<feature type="compositionally biased region" description="Polar residues" evidence="2">
    <location>
        <begin position="252"/>
        <end position="263"/>
    </location>
</feature>
<dbReference type="GeneID" id="106080068"/>
<evidence type="ECO:0000313" key="7">
    <source>
        <dbReference type="RefSeq" id="XP_055897691.1"/>
    </source>
</evidence>
<feature type="region of interest" description="Disordered" evidence="2">
    <location>
        <begin position="326"/>
        <end position="347"/>
    </location>
</feature>
<evidence type="ECO:0000313" key="9">
    <source>
        <dbReference type="RefSeq" id="XP_055897693.1"/>
    </source>
</evidence>
<evidence type="ECO:0000313" key="10">
    <source>
        <dbReference type="RefSeq" id="XP_055897694.1"/>
    </source>
</evidence>
<evidence type="ECO:0000313" key="6">
    <source>
        <dbReference type="RefSeq" id="XP_055897690.1"/>
    </source>
</evidence>
<sequence>MTTVLNNERDTTDGLPKQFLSSLRILFDILDENQTGFIRLRDIESRWSDDGVKGLPPGVVEGLRKVTPPNGLLSFERFVSGLKLALMRKHEIIDTRKPFVSKENRSPIDYRDRIRTASTNELISERFSGDNKPQQPLNRLYQQNPTNFSQNQKARNSSQNDLNSHSGHQTIENQRKESVQAPYRVDQSNYTNKPDSRNTYSLGVQGSSNGNPRHYFNSKSQTSTDQPPIIPPRRDQPFRASTTSAHIRKSVSGPNLQSHSTSPPVIPPRDAQSSTRVLNELKSWQREWSSSQLSNNKNTKDQNDRVTYGTDGMIYANIEDFQKRPDEQLSTPSKATVRRHGSGRRHTLANGIDQNMLKRMKQLEEEMSVLRSGLAMMDTARDWYLKQIRAVSDKQAMLDKVKFNDNSLDAHQEKMNFQRARITEVNQHLHTLIESSEKGFPLHMNLAVPGIKLNMSGKEPTAQNIKEQNRSLLEELNQKKEIISQLEKEKSTLVRELFEARSKNKSSFDDTTFM</sequence>
<dbReference type="RefSeq" id="XP_055897694.1">
    <property type="nucleotide sequence ID" value="XM_056041719.1"/>
</dbReference>
<feature type="coiled-coil region" evidence="1">
    <location>
        <begin position="462"/>
        <end position="503"/>
    </location>
</feature>
<feature type="compositionally biased region" description="Polar residues" evidence="2">
    <location>
        <begin position="131"/>
        <end position="172"/>
    </location>
</feature>
<feature type="region of interest" description="Disordered" evidence="2">
    <location>
        <begin position="121"/>
        <end position="273"/>
    </location>
</feature>
<organism evidence="4 8">
    <name type="scientific">Biomphalaria glabrata</name>
    <name type="common">Bloodfluke planorb</name>
    <name type="synonym">Freshwater snail</name>
    <dbReference type="NCBI Taxonomy" id="6526"/>
    <lineage>
        <taxon>Eukaryota</taxon>
        <taxon>Metazoa</taxon>
        <taxon>Spiralia</taxon>
        <taxon>Lophotrochozoa</taxon>
        <taxon>Mollusca</taxon>
        <taxon>Gastropoda</taxon>
        <taxon>Heterobranchia</taxon>
        <taxon>Euthyneura</taxon>
        <taxon>Panpulmonata</taxon>
        <taxon>Hygrophila</taxon>
        <taxon>Lymnaeoidea</taxon>
        <taxon>Planorbidae</taxon>
        <taxon>Biomphalaria</taxon>
    </lineage>
</organism>
<feature type="compositionally biased region" description="Polar residues" evidence="2">
    <location>
        <begin position="186"/>
        <end position="224"/>
    </location>
</feature>
<reference evidence="5 6" key="1">
    <citation type="submission" date="2025-04" db="UniProtKB">
        <authorList>
            <consortium name="RefSeq"/>
        </authorList>
    </citation>
    <scope>IDENTIFICATION</scope>
</reference>
<dbReference type="RefSeq" id="XP_055897690.1">
    <property type="nucleotide sequence ID" value="XM_056041715.1"/>
</dbReference>
<dbReference type="Pfam" id="PF11414">
    <property type="entry name" value="Suppressor_APC"/>
    <property type="match status" value="1"/>
</dbReference>
<dbReference type="RefSeq" id="XP_055897692.1">
    <property type="nucleotide sequence ID" value="XM_056041717.1"/>
</dbReference>
<dbReference type="InterPro" id="IPR026828">
    <property type="entry name" value="SAPC2_1/2"/>
</dbReference>
<dbReference type="OMA" id="WQLNLMA"/>
<dbReference type="OrthoDB" id="10035013at2759"/>
<evidence type="ECO:0000256" key="1">
    <source>
        <dbReference type="SAM" id="Coils"/>
    </source>
</evidence>
<dbReference type="Pfam" id="PF25825">
    <property type="entry name" value="SAPC2_N"/>
    <property type="match status" value="1"/>
</dbReference>
<evidence type="ECO:0000259" key="3">
    <source>
        <dbReference type="Pfam" id="PF25825"/>
    </source>
</evidence>
<proteinExistence type="predicted"/>
<evidence type="ECO:0000313" key="8">
    <source>
        <dbReference type="RefSeq" id="XP_055897692.1"/>
    </source>
</evidence>
<dbReference type="InterPro" id="IPR057953">
    <property type="entry name" value="SAPC2_N"/>
</dbReference>
<dbReference type="RefSeq" id="XP_055897689.1">
    <property type="nucleotide sequence ID" value="XM_056041714.1"/>
</dbReference>
<dbReference type="RefSeq" id="XP_055897693.1">
    <property type="nucleotide sequence ID" value="XM_056041718.1"/>
</dbReference>
<feature type="compositionally biased region" description="Basic residues" evidence="2">
    <location>
        <begin position="336"/>
        <end position="347"/>
    </location>
</feature>
<dbReference type="PANTHER" id="PTHR14907">
    <property type="entry name" value="FI14130P"/>
    <property type="match status" value="1"/>
</dbReference>
<dbReference type="InterPro" id="IPR011992">
    <property type="entry name" value="EF-hand-dom_pair"/>
</dbReference>
<name>A0A9W3BDN0_BIOGL</name>
<evidence type="ECO:0000313" key="5">
    <source>
        <dbReference type="RefSeq" id="XP_055897689.1"/>
    </source>
</evidence>
<dbReference type="SUPFAM" id="SSF47473">
    <property type="entry name" value="EF-hand"/>
    <property type="match status" value="1"/>
</dbReference>
<feature type="compositionally biased region" description="Polar residues" evidence="2">
    <location>
        <begin position="288"/>
        <end position="297"/>
    </location>
</feature>
<accession>A0A9W3BDN0</accession>
<evidence type="ECO:0000256" key="2">
    <source>
        <dbReference type="SAM" id="MobiDB-lite"/>
    </source>
</evidence>
<keyword evidence="4" id="KW-1185">Reference proteome</keyword>
<feature type="region of interest" description="Disordered" evidence="2">
    <location>
        <begin position="288"/>
        <end position="307"/>
    </location>
</feature>
<dbReference type="AlphaFoldDB" id="A0A9W3BDN0"/>
<keyword evidence="1" id="KW-0175">Coiled coil</keyword>
<dbReference type="PANTHER" id="PTHR14907:SF2">
    <property type="entry name" value="SUPPRESSOR APC DOMAIN-CONTAINING PROTEIN 2"/>
    <property type="match status" value="1"/>
</dbReference>
<dbReference type="RefSeq" id="XP_055897691.1">
    <property type="nucleotide sequence ID" value="XM_056041716.1"/>
</dbReference>
<gene>
    <name evidence="5 6 7 8 9 10" type="primary">LOC106080068</name>
</gene>
<feature type="domain" description="Suppressor APC" evidence="3">
    <location>
        <begin position="14"/>
        <end position="90"/>
    </location>
</feature>
<dbReference type="Proteomes" id="UP001165740">
    <property type="component" value="Chromosome 9"/>
</dbReference>